<evidence type="ECO:0000256" key="1">
    <source>
        <dbReference type="SAM" id="MobiDB-lite"/>
    </source>
</evidence>
<feature type="region of interest" description="Disordered" evidence="1">
    <location>
        <begin position="70"/>
        <end position="97"/>
    </location>
</feature>
<reference evidence="2" key="1">
    <citation type="journal article" date="2016" name="Nat. Genet.">
        <title>A high-quality carrot genome assembly provides new insights into carotenoid accumulation and asterid genome evolution.</title>
        <authorList>
            <person name="Iorizzo M."/>
            <person name="Ellison S."/>
            <person name="Senalik D."/>
            <person name="Zeng P."/>
            <person name="Satapoomin P."/>
            <person name="Huang J."/>
            <person name="Bowman M."/>
            <person name="Iovene M."/>
            <person name="Sanseverino W."/>
            <person name="Cavagnaro P."/>
            <person name="Yildiz M."/>
            <person name="Macko-Podgorni A."/>
            <person name="Moranska E."/>
            <person name="Grzebelus E."/>
            <person name="Grzebelus D."/>
            <person name="Ashrafi H."/>
            <person name="Zheng Z."/>
            <person name="Cheng S."/>
            <person name="Spooner D."/>
            <person name="Van Deynze A."/>
            <person name="Simon P."/>
        </authorList>
    </citation>
    <scope>NUCLEOTIDE SEQUENCE</scope>
    <source>
        <tissue evidence="2">Leaf</tissue>
    </source>
</reference>
<organism evidence="2 3">
    <name type="scientific">Daucus carota subsp. sativus</name>
    <name type="common">Carrot</name>
    <dbReference type="NCBI Taxonomy" id="79200"/>
    <lineage>
        <taxon>Eukaryota</taxon>
        <taxon>Viridiplantae</taxon>
        <taxon>Streptophyta</taxon>
        <taxon>Embryophyta</taxon>
        <taxon>Tracheophyta</taxon>
        <taxon>Spermatophyta</taxon>
        <taxon>Magnoliopsida</taxon>
        <taxon>eudicotyledons</taxon>
        <taxon>Gunneridae</taxon>
        <taxon>Pentapetalae</taxon>
        <taxon>asterids</taxon>
        <taxon>campanulids</taxon>
        <taxon>Apiales</taxon>
        <taxon>Apiaceae</taxon>
        <taxon>Apioideae</taxon>
        <taxon>Scandiceae</taxon>
        <taxon>Daucinae</taxon>
        <taxon>Daucus</taxon>
        <taxon>Daucus sect. Daucus</taxon>
    </lineage>
</organism>
<accession>A0AAF0X5Y4</accession>
<sequence length="795" mass="91490">MFILLLFHVKRSKPPAVDGLWDGRRSETFISDTSLQSGLSDISNHSRLASRQNSASQLFDDRLLSHSRAKPGRRLKSQSIARSGEVTTGQLTSNETGDVQVSCKKRKLKRKGGFLAGEVNKKLASGQKKPDMSEKDFPGYEDIENSIIVGHDCVDESMFSDEEFEDDEYWQHAQNLNSRYNKNFAKAQKYENKIVVGNIHVLSNFFVKDYKPDEKFRCVCCEKQIYFTNFTEVEVIPDDDTMIPRNVFDFADLGDLIDIADDNTYLTAQKYENKIVVGNIHVLSNFFVKDYKPDEKFRCVCCEKQIYFTNFTEVEVIPDDDTMIPRNVFDFADLGDLIDIADDNTYLTEKADISNVTATTFYLNYDHHSVNELRRMLNSPLFSKVDFSSQMPPVFEEHEISSVKALGLEYLDIEVICEIKIILIVQMDWYKAECSSCYRKIEIVDGEYRCIICNRDLPFADKKFHIMAEAIDQNDSMTIALNDQTVRKLIGKTGCTNEKVPSIINTLESKWYSAKVKISSHNIDRSISFFYVTDMFEIKGGSSSSTSQTSVRLEEMSSSSIHLDGLEDLSFNSPEAGRIHAFIARPHIFQLQNLIREGETYEINNFVVRRYTVHSNRCFRNDIYFQLNQMTEVLLIGGVEHIPPNVFEFIDLSDVMVAANRNEYLIDVVGILDQLQPISTFTNRRNQQQPCIRFTIKDMQTRTEVTFYDEMAESFDQAVNDAFQHPFIIIISSCKAQSFRAFIEIHNFANLEITDKKCDWKIQAMVSRRWNQVNRNTGEVFGINLLLVDEFVYIV</sequence>
<keyword evidence="3" id="KW-1185">Reference proteome</keyword>
<protein>
    <recommendedName>
        <fullName evidence="4">Replication factor A C-terminal domain-containing protein</fullName>
    </recommendedName>
</protein>
<dbReference type="InterPro" id="IPR012340">
    <property type="entry name" value="NA-bd_OB-fold"/>
</dbReference>
<dbReference type="AlphaFoldDB" id="A0AAF0X5Y4"/>
<evidence type="ECO:0000313" key="2">
    <source>
        <dbReference type="EMBL" id="WOH00391.1"/>
    </source>
</evidence>
<dbReference type="PANTHER" id="PTHR47165">
    <property type="entry name" value="OS03G0429900 PROTEIN"/>
    <property type="match status" value="1"/>
</dbReference>
<dbReference type="EMBL" id="CP093347">
    <property type="protein sequence ID" value="WOH00391.1"/>
    <property type="molecule type" value="Genomic_DNA"/>
</dbReference>
<evidence type="ECO:0008006" key="4">
    <source>
        <dbReference type="Google" id="ProtNLM"/>
    </source>
</evidence>
<name>A0AAF0X5Y4_DAUCS</name>
<dbReference type="Proteomes" id="UP000077755">
    <property type="component" value="Chromosome 5"/>
</dbReference>
<dbReference type="SUPFAM" id="SSF50249">
    <property type="entry name" value="Nucleic acid-binding proteins"/>
    <property type="match status" value="2"/>
</dbReference>
<proteinExistence type="predicted"/>
<dbReference type="Gene3D" id="2.40.50.140">
    <property type="entry name" value="Nucleic acid-binding proteins"/>
    <property type="match status" value="2"/>
</dbReference>
<feature type="compositionally biased region" description="Polar residues" evidence="1">
    <location>
        <begin position="77"/>
        <end position="97"/>
    </location>
</feature>
<reference evidence="2" key="2">
    <citation type="submission" date="2022-03" db="EMBL/GenBank/DDBJ databases">
        <title>Draft title - Genomic analysis of global carrot germplasm unveils the trajectory of domestication and the origin of high carotenoid orange carrot.</title>
        <authorList>
            <person name="Iorizzo M."/>
            <person name="Ellison S."/>
            <person name="Senalik D."/>
            <person name="Macko-Podgorni A."/>
            <person name="Grzebelus D."/>
            <person name="Bostan H."/>
            <person name="Rolling W."/>
            <person name="Curaba J."/>
            <person name="Simon P."/>
        </authorList>
    </citation>
    <scope>NUCLEOTIDE SEQUENCE</scope>
    <source>
        <tissue evidence="2">Leaf</tissue>
    </source>
</reference>
<dbReference type="PANTHER" id="PTHR47165:SF4">
    <property type="entry name" value="OS03G0429900 PROTEIN"/>
    <property type="match status" value="1"/>
</dbReference>
<evidence type="ECO:0000313" key="3">
    <source>
        <dbReference type="Proteomes" id="UP000077755"/>
    </source>
</evidence>
<gene>
    <name evidence="2" type="ORF">DCAR_0519750</name>
</gene>